<comment type="similarity">
    <text evidence="6">Belongs to the methyl-accepting chemotaxis (MCP) protein family.</text>
</comment>
<dbReference type="PANTHER" id="PTHR32089">
    <property type="entry name" value="METHYL-ACCEPTING CHEMOTAXIS PROTEIN MCPB"/>
    <property type="match status" value="1"/>
</dbReference>
<evidence type="ECO:0000256" key="3">
    <source>
        <dbReference type="ARBA" id="ARBA00022989"/>
    </source>
</evidence>
<comment type="subcellular location">
    <subcellularLocation>
        <location evidence="1">Membrane</location>
        <topology evidence="1">Multi-pass membrane protein</topology>
    </subcellularLocation>
</comment>
<evidence type="ECO:0000256" key="2">
    <source>
        <dbReference type="ARBA" id="ARBA00022692"/>
    </source>
</evidence>
<keyword evidence="4 9" id="KW-0472">Membrane</keyword>
<evidence type="ECO:0000256" key="4">
    <source>
        <dbReference type="ARBA" id="ARBA00023136"/>
    </source>
</evidence>
<dbReference type="PROSITE" id="PS50111">
    <property type="entry name" value="CHEMOTAXIS_TRANSDUC_2"/>
    <property type="match status" value="1"/>
</dbReference>
<dbReference type="GO" id="GO:0016020">
    <property type="term" value="C:membrane"/>
    <property type="evidence" value="ECO:0007669"/>
    <property type="project" value="UniProtKB-SubCell"/>
</dbReference>
<dbReference type="Proteomes" id="UP000317550">
    <property type="component" value="Chromosome"/>
</dbReference>
<feature type="domain" description="Methyl-accepting transducer" evidence="10">
    <location>
        <begin position="401"/>
        <end position="637"/>
    </location>
</feature>
<dbReference type="Gene3D" id="1.10.287.950">
    <property type="entry name" value="Methyl-accepting chemotaxis protein"/>
    <property type="match status" value="1"/>
</dbReference>
<keyword evidence="2 9" id="KW-0812">Transmembrane</keyword>
<evidence type="ECO:0000256" key="8">
    <source>
        <dbReference type="SAM" id="MobiDB-lite"/>
    </source>
</evidence>
<feature type="transmembrane region" description="Helical" evidence="9">
    <location>
        <begin position="321"/>
        <end position="340"/>
    </location>
</feature>
<dbReference type="SMART" id="SM00283">
    <property type="entry name" value="MA"/>
    <property type="match status" value="1"/>
</dbReference>
<evidence type="ECO:0000256" key="6">
    <source>
        <dbReference type="ARBA" id="ARBA00029447"/>
    </source>
</evidence>
<evidence type="ECO:0000313" key="12">
    <source>
        <dbReference type="Proteomes" id="UP000317550"/>
    </source>
</evidence>
<evidence type="ECO:0000313" key="11">
    <source>
        <dbReference type="EMBL" id="QDQ28404.1"/>
    </source>
</evidence>
<evidence type="ECO:0000256" key="7">
    <source>
        <dbReference type="PROSITE-ProRule" id="PRU00284"/>
    </source>
</evidence>
<evidence type="ECO:0000259" key="10">
    <source>
        <dbReference type="PROSITE" id="PS50111"/>
    </source>
</evidence>
<proteinExistence type="inferred from homology"/>
<gene>
    <name evidence="11" type="ORF">FNU76_19725</name>
</gene>
<dbReference type="GO" id="GO:0007165">
    <property type="term" value="P:signal transduction"/>
    <property type="evidence" value="ECO:0007669"/>
    <property type="project" value="UniProtKB-KW"/>
</dbReference>
<dbReference type="PANTHER" id="PTHR32089:SF119">
    <property type="entry name" value="METHYL-ACCEPTING CHEMOTAXIS PROTEIN CTPL"/>
    <property type="match status" value="1"/>
</dbReference>
<dbReference type="AlphaFoldDB" id="A0A516SJU0"/>
<name>A0A516SJU0_9NEIS</name>
<dbReference type="InterPro" id="IPR004089">
    <property type="entry name" value="MCPsignal_dom"/>
</dbReference>
<evidence type="ECO:0000256" key="9">
    <source>
        <dbReference type="SAM" id="Phobius"/>
    </source>
</evidence>
<dbReference type="SUPFAM" id="SSF58104">
    <property type="entry name" value="Methyl-accepting chemotaxis protein (MCP) signaling domain"/>
    <property type="match status" value="1"/>
</dbReference>
<dbReference type="EMBL" id="CP041730">
    <property type="protein sequence ID" value="QDQ28404.1"/>
    <property type="molecule type" value="Genomic_DNA"/>
</dbReference>
<dbReference type="Pfam" id="PF00015">
    <property type="entry name" value="MCPsignal"/>
    <property type="match status" value="1"/>
</dbReference>
<organism evidence="11 12">
    <name type="scientific">Chitinimonas arctica</name>
    <dbReference type="NCBI Taxonomy" id="2594795"/>
    <lineage>
        <taxon>Bacteria</taxon>
        <taxon>Pseudomonadati</taxon>
        <taxon>Pseudomonadota</taxon>
        <taxon>Betaproteobacteria</taxon>
        <taxon>Neisseriales</taxon>
        <taxon>Chitinibacteraceae</taxon>
        <taxon>Chitinimonas</taxon>
    </lineage>
</organism>
<dbReference type="FunFam" id="1.10.287.950:FF:000001">
    <property type="entry name" value="Methyl-accepting chemotaxis sensory transducer"/>
    <property type="match status" value="1"/>
</dbReference>
<sequence>MPSREKNMINWIATLMRRLSYPVRFGLIGAVATLALIYLGYGLYRTNQDNVDFSAKERLGVLYLDSAVHVLAALLEARNVAAEPDGPARMGAVSGKVDAALAKAATIEQTVGAELGTAKGFATLKTVWEAARASDKAPVTERIVRHNGAIEQSLGLLITACDNSNLTLDPDIDSYYLMDAVCVKLPSLAARLGEQTALQLQALGDKALDDVIRTRLVELRPLVFDAHAGLRGDLDKSFAYNKELAGKLKDKLDPMVPAMKAVADGVDKLLGNQLDAEPAAAARQGMTALSQAIALTMASRVELDGLLSARLQRIALQRNTYVAASAGAILAVLLLFVALYRSITRQLGGEPFYVEGIVKRIADGRLDTQIDVQAGDDSSLLATIVLMRDKLRAMVTDMLRLSDLSAKAARQLADNVGQVAHASTAQSDAVAAAAAAIEQLSTSIMHGANTADDARRQGDNSSNAASDGGKVIRQSIGNMGDIAKDVEMAARTIETLGQQSSAISTVVNVIRDVADQTNLLALNAAIEAARAGEAGRGFAVVADEVRKLAGRSANASSEIANFAGTIRTAADEAVVRMQATVRAVESGRTDADAASDAIGHIHTATDGMVQAIQAIAEDLGEQRSASQQLAQHIEAIAAMSESNANSASQGAAAARELHTLSSQLAETAQRFTV</sequence>
<evidence type="ECO:0000256" key="1">
    <source>
        <dbReference type="ARBA" id="ARBA00004141"/>
    </source>
</evidence>
<reference evidence="12" key="1">
    <citation type="submission" date="2019-07" db="EMBL/GenBank/DDBJ databases">
        <title>Chitinimonas sp. nov., isolated from Ny-Alesund, arctica soil.</title>
        <authorList>
            <person name="Xu Q."/>
            <person name="Peng F."/>
        </authorList>
    </citation>
    <scope>NUCLEOTIDE SEQUENCE [LARGE SCALE GENOMIC DNA]</scope>
    <source>
        <strain evidence="12">R3-44</strain>
    </source>
</reference>
<keyword evidence="3 9" id="KW-1133">Transmembrane helix</keyword>
<keyword evidence="12" id="KW-1185">Reference proteome</keyword>
<feature type="transmembrane region" description="Helical" evidence="9">
    <location>
        <begin position="21"/>
        <end position="44"/>
    </location>
</feature>
<evidence type="ECO:0000256" key="5">
    <source>
        <dbReference type="ARBA" id="ARBA00023224"/>
    </source>
</evidence>
<dbReference type="KEGG" id="cari:FNU76_19725"/>
<keyword evidence="5 7" id="KW-0807">Transducer</keyword>
<protein>
    <submittedName>
        <fullName evidence="11">Methyl-accepting chemotaxis protein</fullName>
    </submittedName>
</protein>
<feature type="region of interest" description="Disordered" evidence="8">
    <location>
        <begin position="451"/>
        <end position="470"/>
    </location>
</feature>
<dbReference type="GO" id="GO:0006935">
    <property type="term" value="P:chemotaxis"/>
    <property type="evidence" value="ECO:0007669"/>
    <property type="project" value="UniProtKB-ARBA"/>
</dbReference>
<accession>A0A516SJU0</accession>
<dbReference type="CDD" id="cd11386">
    <property type="entry name" value="MCP_signal"/>
    <property type="match status" value="1"/>
</dbReference>
<dbReference type="OrthoDB" id="5178692at2"/>